<comment type="cofactor">
    <cofactor evidence="3">
        <name>Zn(2+)</name>
        <dbReference type="ChEBI" id="CHEBI:29105"/>
    </cofactor>
    <text evidence="3">Binds 2 Zn(2+) ions.</text>
</comment>
<feature type="binding site" evidence="3">
    <location>
        <position position="190"/>
    </location>
    <ligand>
        <name>Zn(2+)</name>
        <dbReference type="ChEBI" id="CHEBI:29105"/>
        <label>2</label>
    </ligand>
</feature>
<dbReference type="SMART" id="SM00098">
    <property type="entry name" value="alkPPc"/>
    <property type="match status" value="1"/>
</dbReference>
<comment type="caution">
    <text evidence="5">The sequence shown here is derived from an EMBL/GenBank/DDBJ whole genome shotgun (WGS) entry which is preliminary data.</text>
</comment>
<dbReference type="Pfam" id="PF00245">
    <property type="entry name" value="Alk_phosphatase"/>
    <property type="match status" value="1"/>
</dbReference>
<dbReference type="EMBL" id="MRZV01002714">
    <property type="protein sequence ID" value="PIK33162.1"/>
    <property type="molecule type" value="Genomic_DNA"/>
</dbReference>
<sequence length="412" mass="45012">MVQSYSLFFTGKATGIVTTTRVTHATPAATYAHSPDRTWETNRPMPLSEKRDGCQDIATQLAANTDLNVVLGGGRATFLSLLHEDPEFPKLRGLRTDGKNLVNTWLNNHGDAGHTNFHYVWNQTQFDAVDPATTNYLLGLFQPSHMQFAALRKNDSAGEPSLEEMTEKAIQIMQNDPDGFVLVVESGRIDHGHHMGSAQYALEEVLALDRAVKKATDMVDLSETLVIVTADHSHTMVLQGYSTRGNPILGFANAKTPLDKLPYTSIGYLNGPGAVRTAAEKSLEMVQAPASNKTFQAIRPDDSNWNTESKLYFQQALIPMESETHGGEDVPVYAVGPMAHLFHTTHEQSYLAHAMQYAACIGDYAGACDRTTVPSVLVVNHAMDHSNGGCTLVNSMLVLTITLALAIIHIEH</sequence>
<evidence type="ECO:0000313" key="5">
    <source>
        <dbReference type="EMBL" id="PIK33162.1"/>
    </source>
</evidence>
<dbReference type="EC" id="3.1.3.1" evidence="1"/>
<evidence type="ECO:0000256" key="4">
    <source>
        <dbReference type="RuleBase" id="RU003946"/>
    </source>
</evidence>
<keyword evidence="2" id="KW-0597">Phosphoprotein</keyword>
<feature type="binding site" evidence="3">
    <location>
        <position position="232"/>
    </location>
    <ligand>
        <name>Zn(2+)</name>
        <dbReference type="ChEBI" id="CHEBI:29105"/>
        <label>2</label>
    </ligand>
</feature>
<reference evidence="5 6" key="1">
    <citation type="journal article" date="2017" name="PLoS Biol.">
        <title>The sea cucumber genome provides insights into morphological evolution and visceral regeneration.</title>
        <authorList>
            <person name="Zhang X."/>
            <person name="Sun L."/>
            <person name="Yuan J."/>
            <person name="Sun Y."/>
            <person name="Gao Y."/>
            <person name="Zhang L."/>
            <person name="Li S."/>
            <person name="Dai H."/>
            <person name="Hamel J.F."/>
            <person name="Liu C."/>
            <person name="Yu Y."/>
            <person name="Liu S."/>
            <person name="Lin W."/>
            <person name="Guo K."/>
            <person name="Jin S."/>
            <person name="Xu P."/>
            <person name="Storey K.B."/>
            <person name="Huan P."/>
            <person name="Zhang T."/>
            <person name="Zhou Y."/>
            <person name="Zhang J."/>
            <person name="Lin C."/>
            <person name="Li X."/>
            <person name="Xing L."/>
            <person name="Huo D."/>
            <person name="Sun M."/>
            <person name="Wang L."/>
            <person name="Mercier A."/>
            <person name="Li F."/>
            <person name="Yang H."/>
            <person name="Xiang J."/>
        </authorList>
    </citation>
    <scope>NUCLEOTIDE SEQUENCE [LARGE SCALE GENOMIC DNA]</scope>
    <source>
        <strain evidence="5">Shaxun</strain>
        <tissue evidence="5">Muscle</tissue>
    </source>
</reference>
<keyword evidence="3" id="KW-0479">Metal-binding</keyword>
<feature type="binding site" evidence="3">
    <location>
        <position position="194"/>
    </location>
    <ligand>
        <name>Zn(2+)</name>
        <dbReference type="ChEBI" id="CHEBI:29105"/>
        <label>2</label>
    </ligand>
</feature>
<protein>
    <recommendedName>
        <fullName evidence="1">alkaline phosphatase</fullName>
        <ecNumber evidence="1">3.1.3.1</ecNumber>
    </recommendedName>
</protein>
<dbReference type="PRINTS" id="PR00113">
    <property type="entry name" value="ALKPHPHTASE"/>
</dbReference>
<evidence type="ECO:0000256" key="1">
    <source>
        <dbReference type="ARBA" id="ARBA00012647"/>
    </source>
</evidence>
<feature type="binding site" evidence="3">
    <location>
        <position position="325"/>
    </location>
    <ligand>
        <name>Zn(2+)</name>
        <dbReference type="ChEBI" id="CHEBI:29105"/>
        <label>2</label>
    </ligand>
</feature>
<feature type="binding site" evidence="3">
    <location>
        <position position="185"/>
    </location>
    <ligand>
        <name>Mg(2+)</name>
        <dbReference type="ChEBI" id="CHEBI:18420"/>
    </ligand>
</feature>
<dbReference type="GO" id="GO:0046872">
    <property type="term" value="F:metal ion binding"/>
    <property type="evidence" value="ECO:0007669"/>
    <property type="project" value="UniProtKB-KW"/>
</dbReference>
<proteinExistence type="inferred from homology"/>
<evidence type="ECO:0000313" key="6">
    <source>
        <dbReference type="Proteomes" id="UP000230750"/>
    </source>
</evidence>
<dbReference type="GO" id="GO:0004035">
    <property type="term" value="F:alkaline phosphatase activity"/>
    <property type="evidence" value="ECO:0007669"/>
    <property type="project" value="UniProtKB-EC"/>
</dbReference>
<dbReference type="PANTHER" id="PTHR11596">
    <property type="entry name" value="ALKALINE PHOSPHATASE"/>
    <property type="match status" value="1"/>
</dbReference>
<dbReference type="InterPro" id="IPR001952">
    <property type="entry name" value="Alkaline_phosphatase"/>
</dbReference>
<feature type="binding site" evidence="3">
    <location>
        <position position="26"/>
    </location>
    <ligand>
        <name>Mg(2+)</name>
        <dbReference type="ChEBI" id="CHEBI:18420"/>
    </ligand>
</feature>
<dbReference type="AlphaFoldDB" id="A0A2G8JBP2"/>
<evidence type="ECO:0000256" key="3">
    <source>
        <dbReference type="PIRSR" id="PIRSR601952-2"/>
    </source>
</evidence>
<keyword evidence="6" id="KW-1185">Reference proteome</keyword>
<dbReference type="InterPro" id="IPR017850">
    <property type="entry name" value="Alkaline_phosphatase_core_sf"/>
</dbReference>
<dbReference type="STRING" id="307972.A0A2G8JBP2"/>
<keyword evidence="3" id="KW-0460">Magnesium</keyword>
<accession>A0A2G8JBP2</accession>
<feature type="binding site" evidence="3">
    <location>
        <position position="24"/>
    </location>
    <ligand>
        <name>Mg(2+)</name>
        <dbReference type="ChEBI" id="CHEBI:18420"/>
    </ligand>
</feature>
<dbReference type="PANTHER" id="PTHR11596:SF5">
    <property type="entry name" value="ALKALINE PHOSPHATASE"/>
    <property type="match status" value="1"/>
</dbReference>
<comment type="similarity">
    <text evidence="4">Belongs to the alkaline phosphatase family.</text>
</comment>
<comment type="cofactor">
    <cofactor evidence="3">
        <name>Mg(2+)</name>
        <dbReference type="ChEBI" id="CHEBI:18420"/>
    </cofactor>
    <text evidence="3">Binds 1 Mg(2+) ion.</text>
</comment>
<dbReference type="CDD" id="cd16012">
    <property type="entry name" value="ALP"/>
    <property type="match status" value="1"/>
</dbReference>
<dbReference type="SUPFAM" id="SSF53649">
    <property type="entry name" value="Alkaline phosphatase-like"/>
    <property type="match status" value="1"/>
</dbReference>
<gene>
    <name evidence="5" type="ORF">BSL78_30020</name>
</gene>
<feature type="binding site" evidence="3">
    <location>
        <position position="231"/>
    </location>
    <ligand>
        <name>Zn(2+)</name>
        <dbReference type="ChEBI" id="CHEBI:29105"/>
        <label>2</label>
    </ligand>
</feature>
<dbReference type="Gene3D" id="3.40.720.10">
    <property type="entry name" value="Alkaline Phosphatase, subunit A"/>
    <property type="match status" value="1"/>
</dbReference>
<dbReference type="Proteomes" id="UP000230750">
    <property type="component" value="Unassembled WGS sequence"/>
</dbReference>
<dbReference type="OrthoDB" id="5818554at2759"/>
<organism evidence="5 6">
    <name type="scientific">Stichopus japonicus</name>
    <name type="common">Sea cucumber</name>
    <dbReference type="NCBI Taxonomy" id="307972"/>
    <lineage>
        <taxon>Eukaryota</taxon>
        <taxon>Metazoa</taxon>
        <taxon>Echinodermata</taxon>
        <taxon>Eleutherozoa</taxon>
        <taxon>Echinozoa</taxon>
        <taxon>Holothuroidea</taxon>
        <taxon>Aspidochirotacea</taxon>
        <taxon>Aspidochirotida</taxon>
        <taxon>Stichopodidae</taxon>
        <taxon>Apostichopus</taxon>
    </lineage>
</organism>
<evidence type="ECO:0000256" key="2">
    <source>
        <dbReference type="ARBA" id="ARBA00022553"/>
    </source>
</evidence>
<keyword evidence="3" id="KW-0862">Zinc</keyword>
<name>A0A2G8JBP2_STIJA</name>